<sequence>MIRPGLVSITFRQLSAEEVCHWAAETQLQGIEWGSDIHVPVGQLGTAAHVAELTRDHGLEVAAYGSYHWLGVNELDEWQKTVDTAAELGAKIIRVWCGNKGSADADADWRKRVADAGRSAAEVADQAGITIACEWHGKTLTDTAESAQALFDAVDHPAFQTYWQPHQRMAFADCLEDMETALPRLVGVHVFQWDVETVERHALAEGQGMWPTYLRQAMTCPRLAEGGEMFALLEFVRDNDPGNLAADAQTLRQWLNSVNAKG</sequence>
<dbReference type="PANTHER" id="PTHR12110:SF41">
    <property type="entry name" value="INOSOSE DEHYDRATASE"/>
    <property type="match status" value="1"/>
</dbReference>
<dbReference type="GO" id="GO:0016853">
    <property type="term" value="F:isomerase activity"/>
    <property type="evidence" value="ECO:0007669"/>
    <property type="project" value="UniProtKB-KW"/>
</dbReference>
<dbReference type="InterPro" id="IPR050312">
    <property type="entry name" value="IolE/XylAMocC-like"/>
</dbReference>
<proteinExistence type="predicted"/>
<dbReference type="Proteomes" id="UP000541810">
    <property type="component" value="Unassembled WGS sequence"/>
</dbReference>
<feature type="domain" description="Xylose isomerase-like TIM barrel" evidence="1">
    <location>
        <begin position="21"/>
        <end position="214"/>
    </location>
</feature>
<keyword evidence="3" id="KW-1185">Reference proteome</keyword>
<dbReference type="EMBL" id="JACHGY010000001">
    <property type="protein sequence ID" value="MBB6429015.1"/>
    <property type="molecule type" value="Genomic_DNA"/>
</dbReference>
<accession>A0A7X0LJ76</accession>
<evidence type="ECO:0000313" key="2">
    <source>
        <dbReference type="EMBL" id="MBB6429015.1"/>
    </source>
</evidence>
<evidence type="ECO:0000313" key="3">
    <source>
        <dbReference type="Proteomes" id="UP000541810"/>
    </source>
</evidence>
<keyword evidence="2" id="KW-0413">Isomerase</keyword>
<reference evidence="2 3" key="1">
    <citation type="submission" date="2020-08" db="EMBL/GenBank/DDBJ databases">
        <title>Genomic Encyclopedia of Type Strains, Phase IV (KMG-IV): sequencing the most valuable type-strain genomes for metagenomic binning, comparative biology and taxonomic classification.</title>
        <authorList>
            <person name="Goeker M."/>
        </authorList>
    </citation>
    <scope>NUCLEOTIDE SEQUENCE [LARGE SCALE GENOMIC DNA]</scope>
    <source>
        <strain evidence="2 3">DSM 103725</strain>
    </source>
</reference>
<name>A0A7X0LJ76_9BACT</name>
<dbReference type="PANTHER" id="PTHR12110">
    <property type="entry name" value="HYDROXYPYRUVATE ISOMERASE"/>
    <property type="match status" value="1"/>
</dbReference>
<dbReference type="RefSeq" id="WP_184676616.1">
    <property type="nucleotide sequence ID" value="NZ_JACHGY010000001.1"/>
</dbReference>
<dbReference type="Pfam" id="PF01261">
    <property type="entry name" value="AP_endonuc_2"/>
    <property type="match status" value="1"/>
</dbReference>
<dbReference type="SUPFAM" id="SSF51658">
    <property type="entry name" value="Xylose isomerase-like"/>
    <property type="match status" value="1"/>
</dbReference>
<comment type="caution">
    <text evidence="2">The sequence shown here is derived from an EMBL/GenBank/DDBJ whole genome shotgun (WGS) entry which is preliminary data.</text>
</comment>
<dbReference type="InterPro" id="IPR013022">
    <property type="entry name" value="Xyl_isomerase-like_TIM-brl"/>
</dbReference>
<protein>
    <submittedName>
        <fullName evidence="2">Sugar phosphate isomerase/epimerase</fullName>
    </submittedName>
</protein>
<dbReference type="InterPro" id="IPR036237">
    <property type="entry name" value="Xyl_isomerase-like_sf"/>
</dbReference>
<evidence type="ECO:0000259" key="1">
    <source>
        <dbReference type="Pfam" id="PF01261"/>
    </source>
</evidence>
<dbReference type="Gene3D" id="3.20.20.150">
    <property type="entry name" value="Divalent-metal-dependent TIM barrel enzymes"/>
    <property type="match status" value="1"/>
</dbReference>
<gene>
    <name evidence="2" type="ORF">HNQ40_000821</name>
</gene>
<dbReference type="AlphaFoldDB" id="A0A7X0LJ76"/>
<organism evidence="2 3">
    <name type="scientific">Algisphaera agarilytica</name>
    <dbReference type="NCBI Taxonomy" id="1385975"/>
    <lineage>
        <taxon>Bacteria</taxon>
        <taxon>Pseudomonadati</taxon>
        <taxon>Planctomycetota</taxon>
        <taxon>Phycisphaerae</taxon>
        <taxon>Phycisphaerales</taxon>
        <taxon>Phycisphaeraceae</taxon>
        <taxon>Algisphaera</taxon>
    </lineage>
</organism>